<evidence type="ECO:0000313" key="2">
    <source>
        <dbReference type="EMBL" id="KAB1064339.1"/>
    </source>
</evidence>
<dbReference type="SUPFAM" id="SSF51261">
    <property type="entry name" value="Duplicated hybrid motif"/>
    <property type="match status" value="1"/>
</dbReference>
<name>A0A6N6M4E5_9FLAO</name>
<dbReference type="AlphaFoldDB" id="A0A6N6M4E5"/>
<dbReference type="PROSITE" id="PS51782">
    <property type="entry name" value="LYSM"/>
    <property type="match status" value="1"/>
</dbReference>
<dbReference type="SMART" id="SM00257">
    <property type="entry name" value="LysM"/>
    <property type="match status" value="1"/>
</dbReference>
<dbReference type="PANTHER" id="PTHR21666:SF270">
    <property type="entry name" value="MUREIN HYDROLASE ACTIVATOR ENVC"/>
    <property type="match status" value="1"/>
</dbReference>
<dbReference type="InterPro" id="IPR011055">
    <property type="entry name" value="Dup_hybrid_motif"/>
</dbReference>
<accession>A0A6N6M4E5</accession>
<dbReference type="CDD" id="cd12797">
    <property type="entry name" value="M23_peptidase"/>
    <property type="match status" value="1"/>
</dbReference>
<organism evidence="2 3">
    <name type="scientific">Salibacter halophilus</name>
    <dbReference type="NCBI Taxonomy" id="1803916"/>
    <lineage>
        <taxon>Bacteria</taxon>
        <taxon>Pseudomonadati</taxon>
        <taxon>Bacteroidota</taxon>
        <taxon>Flavobacteriia</taxon>
        <taxon>Flavobacteriales</taxon>
        <taxon>Salibacteraceae</taxon>
        <taxon>Salibacter</taxon>
    </lineage>
</organism>
<feature type="domain" description="LysM" evidence="1">
    <location>
        <begin position="319"/>
        <end position="363"/>
    </location>
</feature>
<dbReference type="RefSeq" id="WP_170265084.1">
    <property type="nucleotide sequence ID" value="NZ_WACR01000005.1"/>
</dbReference>
<dbReference type="EMBL" id="WACR01000005">
    <property type="protein sequence ID" value="KAB1064339.1"/>
    <property type="molecule type" value="Genomic_DNA"/>
</dbReference>
<comment type="caution">
    <text evidence="2">The sequence shown here is derived from an EMBL/GenBank/DDBJ whole genome shotgun (WGS) entry which is preliminary data.</text>
</comment>
<evidence type="ECO:0000259" key="1">
    <source>
        <dbReference type="PROSITE" id="PS51782"/>
    </source>
</evidence>
<dbReference type="SUPFAM" id="SSF54106">
    <property type="entry name" value="LysM domain"/>
    <property type="match status" value="1"/>
</dbReference>
<dbReference type="PANTHER" id="PTHR21666">
    <property type="entry name" value="PEPTIDASE-RELATED"/>
    <property type="match status" value="1"/>
</dbReference>
<dbReference type="InterPro" id="IPR050570">
    <property type="entry name" value="Cell_wall_metabolism_enzyme"/>
</dbReference>
<dbReference type="Proteomes" id="UP000435357">
    <property type="component" value="Unassembled WGS sequence"/>
</dbReference>
<dbReference type="Gene3D" id="3.10.350.10">
    <property type="entry name" value="LysM domain"/>
    <property type="match status" value="1"/>
</dbReference>
<dbReference type="Pfam" id="PF01551">
    <property type="entry name" value="Peptidase_M23"/>
    <property type="match status" value="1"/>
</dbReference>
<proteinExistence type="predicted"/>
<dbReference type="GO" id="GO:0004222">
    <property type="term" value="F:metalloendopeptidase activity"/>
    <property type="evidence" value="ECO:0007669"/>
    <property type="project" value="TreeGrafter"/>
</dbReference>
<dbReference type="Gene3D" id="2.70.70.10">
    <property type="entry name" value="Glucose Permease (Domain IIA)"/>
    <property type="match status" value="1"/>
</dbReference>
<reference evidence="2 3" key="1">
    <citation type="submission" date="2019-09" db="EMBL/GenBank/DDBJ databases">
        <title>Genomes of Cryomorphaceae.</title>
        <authorList>
            <person name="Bowman J.P."/>
        </authorList>
    </citation>
    <scope>NUCLEOTIDE SEQUENCE [LARGE SCALE GENOMIC DNA]</scope>
    <source>
        <strain evidence="2 3">KCTC 52047</strain>
    </source>
</reference>
<gene>
    <name evidence="2" type="ORF">F3059_06455</name>
</gene>
<keyword evidence="3" id="KW-1185">Reference proteome</keyword>
<protein>
    <submittedName>
        <fullName evidence="2">Peptidoglycan DD-metalloendopeptidase family protein</fullName>
    </submittedName>
</protein>
<sequence length="364" mass="41142">MRIVELLRHTIIVVLFMGFLGANSAHAKGDTLSAMVMYGEEMLFEEVEELDRSEALHYRDSLAALPNASSKLIQQLDLYLSIPTMTFDEVFTVIDSLFELDTIPYPLINQINYFVAHHNFEENEGFDTSAYPASFYYPEWNTSVPNPYNSNELIASDTVINLQLTGSKLLQEYHHPYSGKITSKFGWRDGRNHNGVDIDLQVWDPVKAAFPGMVRVARYYGGYGRVVVVRHYNGLETIYAHLHRFKVKPGDFVKAGDVVGLGGSSGHSTGSHLHFEVRFKGVPLNPHTFIDFGSERVENDVLVLKKTQFGYAAFPAGTHFHKVKRGDFLYKIAKQYGTSVSEICRMNGISRNQTLYVGQKIRVI</sequence>
<dbReference type="InterPro" id="IPR016047">
    <property type="entry name" value="M23ase_b-sheet_dom"/>
</dbReference>
<evidence type="ECO:0000313" key="3">
    <source>
        <dbReference type="Proteomes" id="UP000435357"/>
    </source>
</evidence>
<dbReference type="InterPro" id="IPR018392">
    <property type="entry name" value="LysM"/>
</dbReference>
<dbReference type="CDD" id="cd00118">
    <property type="entry name" value="LysM"/>
    <property type="match status" value="1"/>
</dbReference>
<dbReference type="InterPro" id="IPR036779">
    <property type="entry name" value="LysM_dom_sf"/>
</dbReference>
<dbReference type="Pfam" id="PF01476">
    <property type="entry name" value="LysM"/>
    <property type="match status" value="1"/>
</dbReference>